<keyword evidence="3" id="KW-1185">Reference proteome</keyword>
<reference evidence="2" key="1">
    <citation type="submission" date="2018-09" db="EMBL/GenBank/DDBJ databases">
        <title>Common duck and Muscovy duck high density SNP chip.</title>
        <authorList>
            <person name="Vignal A."/>
            <person name="Thebault N."/>
            <person name="Warren W.C."/>
        </authorList>
    </citation>
    <scope>NUCLEOTIDE SEQUENCE [LARGE SCALE GENOMIC DNA]</scope>
</reference>
<protein>
    <submittedName>
        <fullName evidence="2">Uncharacterized protein</fullName>
    </submittedName>
</protein>
<feature type="signal peptide" evidence="1">
    <location>
        <begin position="1"/>
        <end position="18"/>
    </location>
</feature>
<evidence type="ECO:0000256" key="1">
    <source>
        <dbReference type="SAM" id="SignalP"/>
    </source>
</evidence>
<reference evidence="2" key="2">
    <citation type="submission" date="2025-08" db="UniProtKB">
        <authorList>
            <consortium name="Ensembl"/>
        </authorList>
    </citation>
    <scope>IDENTIFICATION</scope>
</reference>
<organism evidence="2 3">
    <name type="scientific">Cairina moschata</name>
    <name type="common">Muscovy duck</name>
    <dbReference type="NCBI Taxonomy" id="8855"/>
    <lineage>
        <taxon>Eukaryota</taxon>
        <taxon>Metazoa</taxon>
        <taxon>Chordata</taxon>
        <taxon>Craniata</taxon>
        <taxon>Vertebrata</taxon>
        <taxon>Euteleostomi</taxon>
        <taxon>Archelosauria</taxon>
        <taxon>Archosauria</taxon>
        <taxon>Dinosauria</taxon>
        <taxon>Saurischia</taxon>
        <taxon>Theropoda</taxon>
        <taxon>Coelurosauria</taxon>
        <taxon>Aves</taxon>
        <taxon>Neognathae</taxon>
        <taxon>Galloanserae</taxon>
        <taxon>Anseriformes</taxon>
        <taxon>Anatidae</taxon>
        <taxon>Anatinae</taxon>
        <taxon>Cairina</taxon>
    </lineage>
</organism>
<evidence type="ECO:0000313" key="2">
    <source>
        <dbReference type="Ensembl" id="ENSCMMP00000009759.1"/>
    </source>
</evidence>
<accession>A0A8C3BQJ5</accession>
<name>A0A8C3BQJ5_CAIMO</name>
<dbReference type="Ensembl" id="ENSCMMT00000010762.1">
    <property type="protein sequence ID" value="ENSCMMP00000009759.1"/>
    <property type="gene ID" value="ENSCMMG00000006198.1"/>
</dbReference>
<sequence length="93" mass="9962">TQAAAYLVCSLQATVAWALALSFCRRVFKTLVECMGSNALGSRVVLLLPQPSHPAWALGDSCWKGGKYGQQDLVPLPHPLFHASKLPAKDAAD</sequence>
<reference evidence="2" key="3">
    <citation type="submission" date="2025-09" db="UniProtKB">
        <authorList>
            <consortium name="Ensembl"/>
        </authorList>
    </citation>
    <scope>IDENTIFICATION</scope>
</reference>
<feature type="chain" id="PRO_5034595155" evidence="1">
    <location>
        <begin position="19"/>
        <end position="93"/>
    </location>
</feature>
<dbReference type="Proteomes" id="UP000694556">
    <property type="component" value="Chromosome 2"/>
</dbReference>
<proteinExistence type="predicted"/>
<dbReference type="AlphaFoldDB" id="A0A8C3BQJ5"/>
<keyword evidence="1" id="KW-0732">Signal</keyword>
<evidence type="ECO:0000313" key="3">
    <source>
        <dbReference type="Proteomes" id="UP000694556"/>
    </source>
</evidence>